<name>A0A9P1GJE4_9DINO</name>
<evidence type="ECO:0000313" key="3">
    <source>
        <dbReference type="EMBL" id="CAL4803447.1"/>
    </source>
</evidence>
<sequence>MEHAAKFLQQTQTWSVQSAKKVLEVRRRFPRCSVPVALEVLRRNDEDPHAACEMLEEFRQRIRRSVSAEWDHFLHQGEEVFVAESALDTCDWDPRRAFLFARDLAIAVKKTRHLASQAVSHPSFSNQRFPIDAVVAALTVAKLQPKVALAVLFGEPPNWPAPAAGYAAPEAEEDSTCCIV</sequence>
<dbReference type="EMBL" id="CAMXCT030006567">
    <property type="protein sequence ID" value="CAL4803447.1"/>
    <property type="molecule type" value="Genomic_DNA"/>
</dbReference>
<gene>
    <name evidence="1" type="ORF">C1SCF055_LOCUS40900</name>
</gene>
<reference evidence="1" key="1">
    <citation type="submission" date="2022-10" db="EMBL/GenBank/DDBJ databases">
        <authorList>
            <person name="Chen Y."/>
            <person name="Dougan E. K."/>
            <person name="Chan C."/>
            <person name="Rhodes N."/>
            <person name="Thang M."/>
        </authorList>
    </citation>
    <scope>NUCLEOTIDE SEQUENCE</scope>
</reference>
<evidence type="ECO:0000313" key="2">
    <source>
        <dbReference type="EMBL" id="CAL1169510.1"/>
    </source>
</evidence>
<dbReference type="Proteomes" id="UP001152797">
    <property type="component" value="Unassembled WGS sequence"/>
</dbReference>
<proteinExistence type="predicted"/>
<dbReference type="AlphaFoldDB" id="A0A9P1GJE4"/>
<evidence type="ECO:0000313" key="4">
    <source>
        <dbReference type="Proteomes" id="UP001152797"/>
    </source>
</evidence>
<dbReference type="EMBL" id="CAMXCT020006567">
    <property type="protein sequence ID" value="CAL1169510.1"/>
    <property type="molecule type" value="Genomic_DNA"/>
</dbReference>
<accession>A0A9P1GJE4</accession>
<dbReference type="OrthoDB" id="10649801at2759"/>
<keyword evidence="4" id="KW-1185">Reference proteome</keyword>
<organism evidence="1">
    <name type="scientific">Cladocopium goreaui</name>
    <dbReference type="NCBI Taxonomy" id="2562237"/>
    <lineage>
        <taxon>Eukaryota</taxon>
        <taxon>Sar</taxon>
        <taxon>Alveolata</taxon>
        <taxon>Dinophyceae</taxon>
        <taxon>Suessiales</taxon>
        <taxon>Symbiodiniaceae</taxon>
        <taxon>Cladocopium</taxon>
    </lineage>
</organism>
<evidence type="ECO:0000313" key="1">
    <source>
        <dbReference type="EMBL" id="CAI4016135.1"/>
    </source>
</evidence>
<dbReference type="EMBL" id="CAMXCT010006567">
    <property type="protein sequence ID" value="CAI4016135.1"/>
    <property type="molecule type" value="Genomic_DNA"/>
</dbReference>
<comment type="caution">
    <text evidence="1">The sequence shown here is derived from an EMBL/GenBank/DDBJ whole genome shotgun (WGS) entry which is preliminary data.</text>
</comment>
<protein>
    <submittedName>
        <fullName evidence="3">Reticulocyte-binding protein 2-like a</fullName>
    </submittedName>
</protein>
<reference evidence="2" key="2">
    <citation type="submission" date="2024-04" db="EMBL/GenBank/DDBJ databases">
        <authorList>
            <person name="Chen Y."/>
            <person name="Shah S."/>
            <person name="Dougan E. K."/>
            <person name="Thang M."/>
            <person name="Chan C."/>
        </authorList>
    </citation>
    <scope>NUCLEOTIDE SEQUENCE [LARGE SCALE GENOMIC DNA]</scope>
</reference>